<dbReference type="AlphaFoldDB" id="A0A5B7DF33"/>
<feature type="compositionally biased region" description="Basic and acidic residues" evidence="1">
    <location>
        <begin position="29"/>
        <end position="39"/>
    </location>
</feature>
<accession>A0A5B7DF33</accession>
<protein>
    <submittedName>
        <fullName evidence="2">Uncharacterized protein</fullName>
    </submittedName>
</protein>
<reference evidence="2 3" key="1">
    <citation type="submission" date="2019-05" db="EMBL/GenBank/DDBJ databases">
        <title>Another draft genome of Portunus trituberculatus and its Hox gene families provides insights of decapod evolution.</title>
        <authorList>
            <person name="Jeong J.-H."/>
            <person name="Song I."/>
            <person name="Kim S."/>
            <person name="Choi T."/>
            <person name="Kim D."/>
            <person name="Ryu S."/>
            <person name="Kim W."/>
        </authorList>
    </citation>
    <scope>NUCLEOTIDE SEQUENCE [LARGE SCALE GENOMIC DNA]</scope>
    <source>
        <tissue evidence="2">Muscle</tissue>
    </source>
</reference>
<feature type="region of interest" description="Disordered" evidence="1">
    <location>
        <begin position="24"/>
        <end position="49"/>
    </location>
</feature>
<dbReference type="Proteomes" id="UP000324222">
    <property type="component" value="Unassembled WGS sequence"/>
</dbReference>
<sequence length="103" mass="11248">MSRCCSQLDGALPACTYCTKQTRLAPSETRTDQRSESKANQRPVLNPNKGCAAGWRRECMPVVVMVAAAACTDGDVVIQPPIPITPHILHIQAPRAQKTFSER</sequence>
<comment type="caution">
    <text evidence="2">The sequence shown here is derived from an EMBL/GenBank/DDBJ whole genome shotgun (WGS) entry which is preliminary data.</text>
</comment>
<evidence type="ECO:0000256" key="1">
    <source>
        <dbReference type="SAM" id="MobiDB-lite"/>
    </source>
</evidence>
<name>A0A5B7DF33_PORTR</name>
<evidence type="ECO:0000313" key="2">
    <source>
        <dbReference type="EMBL" id="MPC19883.1"/>
    </source>
</evidence>
<gene>
    <name evidence="2" type="ORF">E2C01_012814</name>
</gene>
<keyword evidence="3" id="KW-1185">Reference proteome</keyword>
<proteinExistence type="predicted"/>
<organism evidence="2 3">
    <name type="scientific">Portunus trituberculatus</name>
    <name type="common">Swimming crab</name>
    <name type="synonym">Neptunus trituberculatus</name>
    <dbReference type="NCBI Taxonomy" id="210409"/>
    <lineage>
        <taxon>Eukaryota</taxon>
        <taxon>Metazoa</taxon>
        <taxon>Ecdysozoa</taxon>
        <taxon>Arthropoda</taxon>
        <taxon>Crustacea</taxon>
        <taxon>Multicrustacea</taxon>
        <taxon>Malacostraca</taxon>
        <taxon>Eumalacostraca</taxon>
        <taxon>Eucarida</taxon>
        <taxon>Decapoda</taxon>
        <taxon>Pleocyemata</taxon>
        <taxon>Brachyura</taxon>
        <taxon>Eubrachyura</taxon>
        <taxon>Portunoidea</taxon>
        <taxon>Portunidae</taxon>
        <taxon>Portuninae</taxon>
        <taxon>Portunus</taxon>
    </lineage>
</organism>
<dbReference type="EMBL" id="VSRR010000812">
    <property type="protein sequence ID" value="MPC19883.1"/>
    <property type="molecule type" value="Genomic_DNA"/>
</dbReference>
<evidence type="ECO:0000313" key="3">
    <source>
        <dbReference type="Proteomes" id="UP000324222"/>
    </source>
</evidence>